<dbReference type="PROSITE" id="PS50043">
    <property type="entry name" value="HTH_LUXR_2"/>
    <property type="match status" value="1"/>
</dbReference>
<dbReference type="InterPro" id="IPR059106">
    <property type="entry name" value="WHD_MalT"/>
</dbReference>
<dbReference type="Gene3D" id="1.10.10.10">
    <property type="entry name" value="Winged helix-like DNA-binding domain superfamily/Winged helix DNA-binding domain"/>
    <property type="match status" value="1"/>
</dbReference>
<comment type="caution">
    <text evidence="6">The sequence shown here is derived from an EMBL/GenBank/DDBJ whole genome shotgun (WGS) entry which is preliminary data.</text>
</comment>
<dbReference type="SMART" id="SM00382">
    <property type="entry name" value="AAA"/>
    <property type="match status" value="1"/>
</dbReference>
<keyword evidence="3" id="KW-0804">Transcription</keyword>
<feature type="region of interest" description="Disordered" evidence="4">
    <location>
        <begin position="1"/>
        <end position="41"/>
    </location>
</feature>
<evidence type="ECO:0000256" key="1">
    <source>
        <dbReference type="ARBA" id="ARBA00023015"/>
    </source>
</evidence>
<dbReference type="InterPro" id="IPR036388">
    <property type="entry name" value="WH-like_DNA-bd_sf"/>
</dbReference>
<organism evidence="6 7">
    <name type="scientific">Cryobacterium cheniae</name>
    <dbReference type="NCBI Taxonomy" id="1259262"/>
    <lineage>
        <taxon>Bacteria</taxon>
        <taxon>Bacillati</taxon>
        <taxon>Actinomycetota</taxon>
        <taxon>Actinomycetes</taxon>
        <taxon>Micrococcales</taxon>
        <taxon>Microbacteriaceae</taxon>
        <taxon>Cryobacterium</taxon>
    </lineage>
</organism>
<dbReference type="Proteomes" id="UP000298433">
    <property type="component" value="Unassembled WGS sequence"/>
</dbReference>
<evidence type="ECO:0000259" key="5">
    <source>
        <dbReference type="PROSITE" id="PS50043"/>
    </source>
</evidence>
<dbReference type="OrthoDB" id="134985at2"/>
<evidence type="ECO:0000256" key="2">
    <source>
        <dbReference type="ARBA" id="ARBA00023125"/>
    </source>
</evidence>
<protein>
    <recommendedName>
        <fullName evidence="5">HTH luxR-type domain-containing protein</fullName>
    </recommendedName>
</protein>
<dbReference type="InterPro" id="IPR000792">
    <property type="entry name" value="Tscrpt_reg_LuxR_C"/>
</dbReference>
<accession>A0A4V3IHS4</accession>
<dbReference type="Gene3D" id="3.40.50.300">
    <property type="entry name" value="P-loop containing nucleotide triphosphate hydrolases"/>
    <property type="match status" value="1"/>
</dbReference>
<dbReference type="InterPro" id="IPR003593">
    <property type="entry name" value="AAA+_ATPase"/>
</dbReference>
<keyword evidence="7" id="KW-1185">Reference proteome</keyword>
<gene>
    <name evidence="6" type="ORF">E3T23_12570</name>
</gene>
<dbReference type="PANTHER" id="PTHR44688:SF16">
    <property type="entry name" value="DNA-BINDING TRANSCRIPTIONAL ACTIVATOR DEVR_DOSR"/>
    <property type="match status" value="1"/>
</dbReference>
<dbReference type="Pfam" id="PF25873">
    <property type="entry name" value="WHD_MalT"/>
    <property type="match status" value="1"/>
</dbReference>
<dbReference type="InterPro" id="IPR027417">
    <property type="entry name" value="P-loop_NTPase"/>
</dbReference>
<dbReference type="RefSeq" id="WP_134370766.1">
    <property type="nucleotide sequence ID" value="NZ_SOGN01000049.1"/>
</dbReference>
<dbReference type="PANTHER" id="PTHR44688">
    <property type="entry name" value="DNA-BINDING TRANSCRIPTIONAL ACTIVATOR DEVR_DOSR"/>
    <property type="match status" value="1"/>
</dbReference>
<evidence type="ECO:0000313" key="7">
    <source>
        <dbReference type="Proteomes" id="UP000298433"/>
    </source>
</evidence>
<dbReference type="GO" id="GO:0006355">
    <property type="term" value="P:regulation of DNA-templated transcription"/>
    <property type="evidence" value="ECO:0007669"/>
    <property type="project" value="InterPro"/>
</dbReference>
<dbReference type="SUPFAM" id="SSF46894">
    <property type="entry name" value="C-terminal effector domain of the bipartite response regulators"/>
    <property type="match status" value="1"/>
</dbReference>
<dbReference type="GO" id="GO:0003677">
    <property type="term" value="F:DNA binding"/>
    <property type="evidence" value="ECO:0007669"/>
    <property type="project" value="UniProtKB-KW"/>
</dbReference>
<evidence type="ECO:0000313" key="6">
    <source>
        <dbReference type="EMBL" id="TFC78350.1"/>
    </source>
</evidence>
<name>A0A4V3IHS4_9MICO</name>
<proteinExistence type="predicted"/>
<dbReference type="SMART" id="SM00421">
    <property type="entry name" value="HTH_LUXR"/>
    <property type="match status" value="1"/>
</dbReference>
<evidence type="ECO:0000256" key="3">
    <source>
        <dbReference type="ARBA" id="ARBA00023163"/>
    </source>
</evidence>
<dbReference type="AlphaFoldDB" id="A0A4V3IHS4"/>
<dbReference type="SUPFAM" id="SSF52540">
    <property type="entry name" value="P-loop containing nucleoside triphosphate hydrolases"/>
    <property type="match status" value="1"/>
</dbReference>
<reference evidence="6 7" key="1">
    <citation type="submission" date="2019-03" db="EMBL/GenBank/DDBJ databases">
        <title>Genomics of glacier-inhabiting Cryobacterium strains.</title>
        <authorList>
            <person name="Liu Q."/>
            <person name="Xin Y.-H."/>
        </authorList>
    </citation>
    <scope>NUCLEOTIDE SEQUENCE [LARGE SCALE GENOMIC DNA]</scope>
    <source>
        <strain evidence="6 7">TMT2-48-2</strain>
    </source>
</reference>
<dbReference type="EMBL" id="SOGN01000049">
    <property type="protein sequence ID" value="TFC78350.1"/>
    <property type="molecule type" value="Genomic_DNA"/>
</dbReference>
<keyword evidence="2" id="KW-0238">DNA-binding</keyword>
<evidence type="ECO:0000256" key="4">
    <source>
        <dbReference type="SAM" id="MobiDB-lite"/>
    </source>
</evidence>
<feature type="domain" description="HTH luxR-type" evidence="5">
    <location>
        <begin position="831"/>
        <end position="896"/>
    </location>
</feature>
<dbReference type="Pfam" id="PF00196">
    <property type="entry name" value="GerE"/>
    <property type="match status" value="1"/>
</dbReference>
<keyword evidence="1" id="KW-0805">Transcription regulation</keyword>
<dbReference type="CDD" id="cd06170">
    <property type="entry name" value="LuxR_C_like"/>
    <property type="match status" value="1"/>
</dbReference>
<dbReference type="InterPro" id="IPR016032">
    <property type="entry name" value="Sig_transdc_resp-reg_C-effctor"/>
</dbReference>
<sequence length="898" mass="94778">MTVHRVPAQIGLPDEALPQPVLSQGLPPPGAGPEIPASSATEVERSRLDGALHRLRAGEVRCVCLWAAAGSGKTTLLAAWARRLQRAGESVTWIRAPEPGRFRPDDVWRTATLAGHSDRADLPSEVPGGGETRYVFIDDLDPAGADRQGMLGELVASAPAGIRLVIAGRTPPGAELARLRASGSMVEVPPADLAFDRSDLLALAAGNRLLLTEEETAILLQRTAGWATGLALIVPSLRGRADSARLVRSFDGDDPAVAGFLRSEIIAGWADGDENTMLLAAVRAVVSIDLAVEVTKRVDAGAVLDRLAGPGALITRESGAGTGGYRIHPILLAYLQAEARRRDVAAAVAAHETAARWCARRAEGNDAIEQALAARLPGLVAEMLAAFGVDLVLRGTPDLVLRVLAEPAALAGFSGSPVVAALRLLLDAPYFPDRGRARHLMAELDAAGRPTGTGADIWPVVTDALTAFFATAPDEIRDRLAGLSAARNGPGRRSDLGVELLAATAEAWCHAGLGEAERSEAGLRTVAVTARNTGYAWLFLLAGDIAATAASRRGDWAGAGLIDDQLALATAPAAGPITGVRGSVAGAPFDRAAARAWVSLQIRRYERCEPVDSSTLERLVTADPLVSDSGLIVPAQALLALSAVSAHPRPRSVLENLNRVMRENAVGHPRVLSLCCIPWFDLTGALDGRTEARRVTRLVDAVLGSDSLEAVLLRSLADPPPRDRHGAGGRLEAAATPAGRCWRGSTLVSAWIVLADLAEESERPAEADARLVRALRLAEQLRVERAFLAMGGLGVSLLEARIGRLAALDGFANRILALAGRAPGETRPARVPATDAPLTERERNLLRELPFHQSVADIARKHNVSPNTVKTHLRNIYQKLAATDRAQAVVIAHERGLL</sequence>